<name>A0A0F2M1A9_SPOSC</name>
<reference evidence="1 2" key="2">
    <citation type="journal article" date="2015" name="Eukaryot. Cell">
        <title>Asexual propagation of a virulent clone complex in a human and feline outbreak of sporotrichosis.</title>
        <authorList>
            <person name="Teixeira Mde M."/>
            <person name="Rodrigues A.M."/>
            <person name="Tsui C.K."/>
            <person name="de Almeida L.G."/>
            <person name="Van Diepeningen A.D."/>
            <person name="van den Ende B.G."/>
            <person name="Fernandes G.F."/>
            <person name="Kano R."/>
            <person name="Hamelin R.C."/>
            <person name="Lopes-Bezerra L.M."/>
            <person name="Vasconcelos A.T."/>
            <person name="de Hoog S."/>
            <person name="de Camargo Z.P."/>
            <person name="Felipe M.S."/>
        </authorList>
    </citation>
    <scope>NUCLEOTIDE SEQUENCE [LARGE SCALE GENOMIC DNA]</scope>
    <source>
        <strain evidence="1 2">1099-18</strain>
    </source>
</reference>
<proteinExistence type="predicted"/>
<accession>A0A0F2M1A9</accession>
<sequence>MVVVGRGGQVYVQADRKMGSKIQGQCQQGERLWGSLWPAKEKMSASTGRLGVVAAQRRTRVAVVPVDERREFALMERTAAGGG</sequence>
<evidence type="ECO:0000313" key="1">
    <source>
        <dbReference type="EMBL" id="KJR83487.1"/>
    </source>
</evidence>
<dbReference type="KEGG" id="ssck:SPSK_04741"/>
<dbReference type="EMBL" id="AXCR01000010">
    <property type="protein sequence ID" value="KJR83487.1"/>
    <property type="molecule type" value="Genomic_DNA"/>
</dbReference>
<comment type="caution">
    <text evidence="1">The sequence shown here is derived from an EMBL/GenBank/DDBJ whole genome shotgun (WGS) entry which is preliminary data.</text>
</comment>
<dbReference type="AlphaFoldDB" id="A0A0F2M1A9"/>
<dbReference type="GeneID" id="27666813"/>
<gene>
    <name evidence="1" type="ORF">SPSK_04741</name>
</gene>
<dbReference type="VEuPathDB" id="FungiDB:SPSK_04741"/>
<organism evidence="1 2">
    <name type="scientific">Sporothrix schenckii 1099-18</name>
    <dbReference type="NCBI Taxonomy" id="1397361"/>
    <lineage>
        <taxon>Eukaryota</taxon>
        <taxon>Fungi</taxon>
        <taxon>Dikarya</taxon>
        <taxon>Ascomycota</taxon>
        <taxon>Pezizomycotina</taxon>
        <taxon>Sordariomycetes</taxon>
        <taxon>Sordariomycetidae</taxon>
        <taxon>Ophiostomatales</taxon>
        <taxon>Ophiostomataceae</taxon>
        <taxon>Sporothrix</taxon>
    </lineage>
</organism>
<evidence type="ECO:0000313" key="2">
    <source>
        <dbReference type="Proteomes" id="UP000033710"/>
    </source>
</evidence>
<protein>
    <submittedName>
        <fullName evidence="1">Uncharacterized protein</fullName>
    </submittedName>
</protein>
<dbReference type="RefSeq" id="XP_016586163.1">
    <property type="nucleotide sequence ID" value="XM_016731536.1"/>
</dbReference>
<dbReference type="Proteomes" id="UP000033710">
    <property type="component" value="Unassembled WGS sequence"/>
</dbReference>
<reference evidence="1 2" key="1">
    <citation type="journal article" date="2014" name="BMC Genomics">
        <title>Comparative genomics of the major fungal agents of human and animal Sporotrichosis: Sporothrix schenckii and Sporothrix brasiliensis.</title>
        <authorList>
            <person name="Teixeira M.M."/>
            <person name="de Almeida L.G."/>
            <person name="Kubitschek-Barreira P."/>
            <person name="Alves F.L."/>
            <person name="Kioshima E.S."/>
            <person name="Abadio A.K."/>
            <person name="Fernandes L."/>
            <person name="Derengowski L.S."/>
            <person name="Ferreira K.S."/>
            <person name="Souza R.C."/>
            <person name="Ruiz J.C."/>
            <person name="de Andrade N.C."/>
            <person name="Paes H.C."/>
            <person name="Nicola A.M."/>
            <person name="Albuquerque P."/>
            <person name="Gerber A.L."/>
            <person name="Martins V.P."/>
            <person name="Peconick L.D."/>
            <person name="Neto A.V."/>
            <person name="Chaucanez C.B."/>
            <person name="Silva P.A."/>
            <person name="Cunha O.L."/>
            <person name="de Oliveira F.F."/>
            <person name="dos Santos T.C."/>
            <person name="Barros A.L."/>
            <person name="Soares M.A."/>
            <person name="de Oliveira L.M."/>
            <person name="Marini M.M."/>
            <person name="Villalobos-Duno H."/>
            <person name="Cunha M.M."/>
            <person name="de Hoog S."/>
            <person name="da Silveira J.F."/>
            <person name="Henrissat B."/>
            <person name="Nino-Vega G.A."/>
            <person name="Cisalpino P.S."/>
            <person name="Mora-Montes H.M."/>
            <person name="Almeida S.R."/>
            <person name="Stajich J.E."/>
            <person name="Lopes-Bezerra L.M."/>
            <person name="Vasconcelos A.T."/>
            <person name="Felipe M.S."/>
        </authorList>
    </citation>
    <scope>NUCLEOTIDE SEQUENCE [LARGE SCALE GENOMIC DNA]</scope>
    <source>
        <strain evidence="1 2">1099-18</strain>
    </source>
</reference>